<keyword evidence="3" id="KW-1185">Reference proteome</keyword>
<protein>
    <submittedName>
        <fullName evidence="2">Ribbon-helix-helix protein, CopG family</fullName>
    </submittedName>
</protein>
<dbReference type="EMBL" id="JADMLG010000008">
    <property type="protein sequence ID" value="MBH0778693.1"/>
    <property type="molecule type" value="Genomic_DNA"/>
</dbReference>
<dbReference type="GO" id="GO:0006355">
    <property type="term" value="P:regulation of DNA-templated transcription"/>
    <property type="evidence" value="ECO:0007669"/>
    <property type="project" value="InterPro"/>
</dbReference>
<evidence type="ECO:0000313" key="3">
    <source>
        <dbReference type="Proteomes" id="UP000655751"/>
    </source>
</evidence>
<dbReference type="Pfam" id="PF01402">
    <property type="entry name" value="RHH_1"/>
    <property type="match status" value="1"/>
</dbReference>
<feature type="domain" description="Ribbon-helix-helix protein CopG" evidence="1">
    <location>
        <begin position="3"/>
        <end position="43"/>
    </location>
</feature>
<sequence length="79" mass="8444">MSKQITIRLPDELVDFVDAEVAAQHCASRAALVAAALEHYRERAIGEAIVAGYANIPDGADEDLDEFLSAAGKSVWGDE</sequence>
<dbReference type="NCBIfam" id="NF041551">
    <property type="entry name" value="YlcI_YnfO_N"/>
    <property type="match status" value="1"/>
</dbReference>
<evidence type="ECO:0000259" key="1">
    <source>
        <dbReference type="Pfam" id="PF01402"/>
    </source>
</evidence>
<reference evidence="2" key="1">
    <citation type="submission" date="2020-11" db="EMBL/GenBank/DDBJ databases">
        <title>Nocardia NEAU-351.nov., a novel actinomycete isolated from the cow dung.</title>
        <authorList>
            <person name="Zhang X."/>
        </authorList>
    </citation>
    <scope>NUCLEOTIDE SEQUENCE</scope>
    <source>
        <strain evidence="2">NEAU-351</strain>
    </source>
</reference>
<proteinExistence type="predicted"/>
<dbReference type="InterPro" id="IPR002145">
    <property type="entry name" value="CopG"/>
</dbReference>
<dbReference type="Proteomes" id="UP000655751">
    <property type="component" value="Unassembled WGS sequence"/>
</dbReference>
<gene>
    <name evidence="2" type="ORF">IT779_20635</name>
</gene>
<dbReference type="RefSeq" id="WP_196151003.1">
    <property type="nucleotide sequence ID" value="NZ_JADMLG010000008.1"/>
</dbReference>
<name>A0A931IDT9_9NOCA</name>
<dbReference type="InterPro" id="IPR010985">
    <property type="entry name" value="Ribbon_hlx_hlx"/>
</dbReference>
<evidence type="ECO:0000313" key="2">
    <source>
        <dbReference type="EMBL" id="MBH0778693.1"/>
    </source>
</evidence>
<dbReference type="SUPFAM" id="SSF47598">
    <property type="entry name" value="Ribbon-helix-helix"/>
    <property type="match status" value="1"/>
</dbReference>
<comment type="caution">
    <text evidence="2">The sequence shown here is derived from an EMBL/GenBank/DDBJ whole genome shotgun (WGS) entry which is preliminary data.</text>
</comment>
<accession>A0A931IDT9</accession>
<organism evidence="2 3">
    <name type="scientific">Nocardia bovistercoris</name>
    <dbReference type="NCBI Taxonomy" id="2785916"/>
    <lineage>
        <taxon>Bacteria</taxon>
        <taxon>Bacillati</taxon>
        <taxon>Actinomycetota</taxon>
        <taxon>Actinomycetes</taxon>
        <taxon>Mycobacteriales</taxon>
        <taxon>Nocardiaceae</taxon>
        <taxon>Nocardia</taxon>
    </lineage>
</organism>
<dbReference type="AlphaFoldDB" id="A0A931IDT9"/>